<evidence type="ECO:0000259" key="3">
    <source>
        <dbReference type="PROSITE" id="PS50885"/>
    </source>
</evidence>
<dbReference type="Pfam" id="PF00990">
    <property type="entry name" value="GGDEF"/>
    <property type="match status" value="1"/>
</dbReference>
<dbReference type="PANTHER" id="PTHR44757">
    <property type="entry name" value="DIGUANYLATE CYCLASE DGCP"/>
    <property type="match status" value="1"/>
</dbReference>
<sequence length="899" mass="103023">MKLSNKVFMIVCLGFISLIAILYIFSKNNLLEQYNDIEILRVEDNVKKVVKYINRDIENINSVVLDYSLWDDTYNFMNDHNEEYIDSNFRDLTIFNRLKISFLMFIDKNGKIIYSENVNEEDSFNNLQKDEAEELAAQVSVLSKLKDKKEVKGIIQLKNKTLIVSANNIRKSDGTGDSRGIYVNVRFLDKIELDELNTNLGFKVESLPYSYSEISSSDRNVDDVYVKIQNRDVISGYGVIKDLFGKSVILLKLDSDRVGLKEALKNVNYFITVLILTVFIFYGAVILLINLLVVRRIIDINNTINKVETEEDLSVNLSVAGFDEIAELSVNFNKMFKRLKKSRDEIIESERKYHLLFSNMAESFAYNKIVTDKDGRPIDFTILEVNDVFLKVANIEHEAIINKQITELIPSLKTKNKEVIDTFARIALSGTSERLEEVFIDEFNSWYSIIAYGTESGYFAFILSDITEKKKAQEKILRLAYKDDLTGFPNRKGIIESIKRAMKEKQRIFAILFIDLDDFKSINDSLGHIAGDFVLMQVSSRLNTLKNENITIGRLGGDEFIILQENIETIAEAESLAESIKHIFRQGFMYRGNELHVQASIGISMYPNDGTKVAALMKSSDIAMYAAKKNGGHGYKIYSNNMNGTALEELMLENYLRKALELEQFILYLQPIGDIQTMKITNVEALIRWNHQGKILPPSTFLLLAKKIGKMVSIDNWVLRKGCKYCKKLHEDGLENVSISINTSFKQLSQDNFVEKVIFALEDAKLDPSYLSLEITEDEAMEDVEFTIDILKRLKELGIRISLDDFGTGYSSLSYVNKLPIDTLKIDKSLIEFVDKDQRNAEIIKSIIIMSHSLNIKVVAEGIETEEQLNMLRDLNCDYVQGYYLGRPMDYENFIENNK</sequence>
<feature type="transmembrane region" description="Helical" evidence="1">
    <location>
        <begin position="267"/>
        <end position="293"/>
    </location>
</feature>
<dbReference type="Pfam" id="PF00672">
    <property type="entry name" value="HAMP"/>
    <property type="match status" value="1"/>
</dbReference>
<dbReference type="CDD" id="cd06225">
    <property type="entry name" value="HAMP"/>
    <property type="match status" value="1"/>
</dbReference>
<dbReference type="SUPFAM" id="SSF141868">
    <property type="entry name" value="EAL domain-like"/>
    <property type="match status" value="1"/>
</dbReference>
<dbReference type="InterPro" id="IPR001633">
    <property type="entry name" value="EAL_dom"/>
</dbReference>
<feature type="domain" description="EAL" evidence="2">
    <location>
        <begin position="649"/>
        <end position="899"/>
    </location>
</feature>
<dbReference type="SMART" id="SM00304">
    <property type="entry name" value="HAMP"/>
    <property type="match status" value="1"/>
</dbReference>
<name>A0ABQ1EED5_9CLOT</name>
<evidence type="ECO:0000259" key="2">
    <source>
        <dbReference type="PROSITE" id="PS50883"/>
    </source>
</evidence>
<keyword evidence="1" id="KW-0472">Membrane</keyword>
<proteinExistence type="predicted"/>
<dbReference type="Gene3D" id="3.30.450.20">
    <property type="entry name" value="PAS domain"/>
    <property type="match status" value="1"/>
</dbReference>
<accession>A0ABQ1EED5</accession>
<dbReference type="SMART" id="SM00052">
    <property type="entry name" value="EAL"/>
    <property type="match status" value="1"/>
</dbReference>
<dbReference type="InterPro" id="IPR035919">
    <property type="entry name" value="EAL_sf"/>
</dbReference>
<comment type="caution">
    <text evidence="5">The sequence shown here is derived from an EMBL/GenBank/DDBJ whole genome shotgun (WGS) entry which is preliminary data.</text>
</comment>
<keyword evidence="1" id="KW-0812">Transmembrane</keyword>
<dbReference type="PROSITE" id="PS50885">
    <property type="entry name" value="HAMP"/>
    <property type="match status" value="1"/>
</dbReference>
<evidence type="ECO:0000256" key="1">
    <source>
        <dbReference type="SAM" id="Phobius"/>
    </source>
</evidence>
<dbReference type="InterPro" id="IPR003660">
    <property type="entry name" value="HAMP_dom"/>
</dbReference>
<reference evidence="5 6" key="1">
    <citation type="journal article" date="2021" name="Int. J. Syst. Evol. Microbiol.">
        <title>Clostridium zeae sp. nov., isolated from corn silage.</title>
        <authorList>
            <person name="Kobayashi H."/>
            <person name="Tanizawa Y."/>
            <person name="Yagura M."/>
            <person name="Sakamoto M."/>
            <person name="Ohkuma M."/>
            <person name="Tohno M."/>
        </authorList>
    </citation>
    <scope>NUCLEOTIDE SEQUENCE [LARGE SCALE GENOMIC DNA]</scope>
    <source>
        <strain evidence="5 6">CSC2</strain>
    </source>
</reference>
<dbReference type="SUPFAM" id="SSF55073">
    <property type="entry name" value="Nucleotide cyclase"/>
    <property type="match status" value="1"/>
</dbReference>
<dbReference type="Pfam" id="PF00563">
    <property type="entry name" value="EAL"/>
    <property type="match status" value="1"/>
</dbReference>
<gene>
    <name evidence="5" type="ORF">CSC2_35400</name>
</gene>
<dbReference type="Pfam" id="PF05228">
    <property type="entry name" value="CHASE4"/>
    <property type="match status" value="1"/>
</dbReference>
<dbReference type="PROSITE" id="PS50887">
    <property type="entry name" value="GGDEF"/>
    <property type="match status" value="1"/>
</dbReference>
<protein>
    <submittedName>
        <fullName evidence="5">Signaling protein</fullName>
    </submittedName>
</protein>
<dbReference type="PROSITE" id="PS50883">
    <property type="entry name" value="EAL"/>
    <property type="match status" value="1"/>
</dbReference>
<dbReference type="Gene3D" id="3.20.20.450">
    <property type="entry name" value="EAL domain"/>
    <property type="match status" value="1"/>
</dbReference>
<dbReference type="RefSeq" id="WP_206871260.1">
    <property type="nucleotide sequence ID" value="NZ_BMBA01000004.1"/>
</dbReference>
<dbReference type="PANTHER" id="PTHR44757:SF2">
    <property type="entry name" value="BIOFILM ARCHITECTURE MAINTENANCE PROTEIN MBAA"/>
    <property type="match status" value="1"/>
</dbReference>
<dbReference type="SMART" id="SM00267">
    <property type="entry name" value="GGDEF"/>
    <property type="match status" value="1"/>
</dbReference>
<dbReference type="InterPro" id="IPR052155">
    <property type="entry name" value="Biofilm_reg_signaling"/>
</dbReference>
<dbReference type="InterPro" id="IPR043128">
    <property type="entry name" value="Rev_trsase/Diguanyl_cyclase"/>
</dbReference>
<evidence type="ECO:0000313" key="6">
    <source>
        <dbReference type="Proteomes" id="UP000663802"/>
    </source>
</evidence>
<dbReference type="Proteomes" id="UP000663802">
    <property type="component" value="Unassembled WGS sequence"/>
</dbReference>
<organism evidence="5 6">
    <name type="scientific">Clostridium zeae</name>
    <dbReference type="NCBI Taxonomy" id="2759022"/>
    <lineage>
        <taxon>Bacteria</taxon>
        <taxon>Bacillati</taxon>
        <taxon>Bacillota</taxon>
        <taxon>Clostridia</taxon>
        <taxon>Eubacteriales</taxon>
        <taxon>Clostridiaceae</taxon>
        <taxon>Clostridium</taxon>
    </lineage>
</organism>
<keyword evidence="1" id="KW-1133">Transmembrane helix</keyword>
<dbReference type="Gene3D" id="6.10.340.10">
    <property type="match status" value="1"/>
</dbReference>
<dbReference type="CDD" id="cd01949">
    <property type="entry name" value="GGDEF"/>
    <property type="match status" value="1"/>
</dbReference>
<dbReference type="InterPro" id="IPR007892">
    <property type="entry name" value="CHASE4"/>
</dbReference>
<evidence type="ECO:0000259" key="4">
    <source>
        <dbReference type="PROSITE" id="PS50887"/>
    </source>
</evidence>
<dbReference type="NCBIfam" id="TIGR00254">
    <property type="entry name" value="GGDEF"/>
    <property type="match status" value="1"/>
</dbReference>
<keyword evidence="6" id="KW-1185">Reference proteome</keyword>
<dbReference type="InterPro" id="IPR035965">
    <property type="entry name" value="PAS-like_dom_sf"/>
</dbReference>
<evidence type="ECO:0000313" key="5">
    <source>
        <dbReference type="EMBL" id="GFZ33014.1"/>
    </source>
</evidence>
<dbReference type="SUPFAM" id="SSF55785">
    <property type="entry name" value="PYP-like sensor domain (PAS domain)"/>
    <property type="match status" value="1"/>
</dbReference>
<dbReference type="EMBL" id="BMBA01000004">
    <property type="protein sequence ID" value="GFZ33014.1"/>
    <property type="molecule type" value="Genomic_DNA"/>
</dbReference>
<feature type="transmembrane region" description="Helical" evidence="1">
    <location>
        <begin position="6"/>
        <end position="25"/>
    </location>
</feature>
<dbReference type="CDD" id="cd01948">
    <property type="entry name" value="EAL"/>
    <property type="match status" value="1"/>
</dbReference>
<dbReference type="Gene3D" id="3.30.70.270">
    <property type="match status" value="1"/>
</dbReference>
<feature type="domain" description="HAMP" evidence="3">
    <location>
        <begin position="291"/>
        <end position="344"/>
    </location>
</feature>
<feature type="domain" description="GGDEF" evidence="4">
    <location>
        <begin position="507"/>
        <end position="640"/>
    </location>
</feature>
<dbReference type="InterPro" id="IPR000160">
    <property type="entry name" value="GGDEF_dom"/>
</dbReference>
<dbReference type="InterPro" id="IPR029787">
    <property type="entry name" value="Nucleotide_cyclase"/>
</dbReference>